<sequence>MLPGVRRAMRLSPFAVLRREENMSSEDAGKGSAVSGMAGSPIFSLELSQHPSQLLRQRSSLGADEALLPTVGGDFSDSHRRLLLLSVPQTDFEAQLLGLLRGLKGEREGSISAPDLAEVLSAMGFLVRLESGQPRECGKACRRQCLEKLQHTYLIVSGSLDSAVTAPVIVEPQLREHFRIAHSTPEYDSLLSAAPSEFVGGAGRLAAVVELLSSAVAAAFKDQQLPLPPWRRNKSVLSKWGLGPAAAGAKEGATPFNSPTKRMAAMALPPPQAPAWRHLARGRDAGPDGRRERPGRQQQQQQKADGYTGIAQPERAQSKGLEAMLEGLGAGLTRGKKQLLEITRRRSGDSAAASQLPFVVSLSAHASTDMPLEPVAAEAIELDLPSSPSGLQQSPPCAEVSKESAASPGAQQGTPSDAACTVSAAVEPVRRFRGGSAHADGGDGSPVLGAQHDEQGERGGEGLPGGGEGPPGGGGGGSRQPRRVVSLLARGLADQAAAAALPAIDAAALLQPPAAASADGNAAAVAKPKRSAAWLLGLPHITTVRRMGKAEGGP</sequence>
<feature type="compositionally biased region" description="Low complexity" evidence="1">
    <location>
        <begin position="385"/>
        <end position="396"/>
    </location>
</feature>
<dbReference type="PANTHER" id="PTHR31579:SF1">
    <property type="entry name" value="OS03G0796600 PROTEIN"/>
    <property type="match status" value="1"/>
</dbReference>
<dbReference type="InterPro" id="IPR006502">
    <property type="entry name" value="PDDEXK-like"/>
</dbReference>
<feature type="region of interest" description="Disordered" evidence="1">
    <location>
        <begin position="385"/>
        <end position="481"/>
    </location>
</feature>
<comment type="caution">
    <text evidence="2">The sequence shown here is derived from an EMBL/GenBank/DDBJ whole genome shotgun (WGS) entry which is preliminary data.</text>
</comment>
<protein>
    <submittedName>
        <fullName evidence="2">Uncharacterized protein</fullName>
    </submittedName>
</protein>
<feature type="compositionally biased region" description="Gly residues" evidence="1">
    <location>
        <begin position="461"/>
        <end position="478"/>
    </location>
</feature>
<feature type="region of interest" description="Disordered" evidence="1">
    <location>
        <begin position="272"/>
        <end position="311"/>
    </location>
</feature>
<gene>
    <name evidence="2" type="ORF">COCSUDRAFT_63714</name>
</gene>
<dbReference type="RefSeq" id="XP_005647111.1">
    <property type="nucleotide sequence ID" value="XM_005647054.1"/>
</dbReference>
<name>I0YVZ8_COCSC</name>
<feature type="compositionally biased region" description="Basic and acidic residues" evidence="1">
    <location>
        <begin position="451"/>
        <end position="460"/>
    </location>
</feature>
<dbReference type="eggNOG" id="ENOG502QRQ0">
    <property type="taxonomic scope" value="Eukaryota"/>
</dbReference>
<dbReference type="KEGG" id="csl:COCSUDRAFT_63714"/>
<evidence type="ECO:0000313" key="2">
    <source>
        <dbReference type="EMBL" id="EIE22567.1"/>
    </source>
</evidence>
<accession>I0YVZ8</accession>
<dbReference type="AlphaFoldDB" id="I0YVZ8"/>
<dbReference type="Proteomes" id="UP000007264">
    <property type="component" value="Unassembled WGS sequence"/>
</dbReference>
<evidence type="ECO:0000313" key="3">
    <source>
        <dbReference type="Proteomes" id="UP000007264"/>
    </source>
</evidence>
<dbReference type="EMBL" id="AGSI01000009">
    <property type="protein sequence ID" value="EIE22567.1"/>
    <property type="molecule type" value="Genomic_DNA"/>
</dbReference>
<organism evidence="2 3">
    <name type="scientific">Coccomyxa subellipsoidea (strain C-169)</name>
    <name type="common">Green microalga</name>
    <dbReference type="NCBI Taxonomy" id="574566"/>
    <lineage>
        <taxon>Eukaryota</taxon>
        <taxon>Viridiplantae</taxon>
        <taxon>Chlorophyta</taxon>
        <taxon>core chlorophytes</taxon>
        <taxon>Trebouxiophyceae</taxon>
        <taxon>Trebouxiophyceae incertae sedis</taxon>
        <taxon>Coccomyxaceae</taxon>
        <taxon>Coccomyxa</taxon>
        <taxon>Coccomyxa subellipsoidea</taxon>
    </lineage>
</organism>
<dbReference type="GeneID" id="17040554"/>
<feature type="compositionally biased region" description="Basic and acidic residues" evidence="1">
    <location>
        <begin position="281"/>
        <end position="295"/>
    </location>
</feature>
<dbReference type="OrthoDB" id="691424at2759"/>
<dbReference type="PANTHER" id="PTHR31579">
    <property type="entry name" value="OS03G0796600 PROTEIN"/>
    <property type="match status" value="1"/>
</dbReference>
<evidence type="ECO:0000256" key="1">
    <source>
        <dbReference type="SAM" id="MobiDB-lite"/>
    </source>
</evidence>
<keyword evidence="3" id="KW-1185">Reference proteome</keyword>
<proteinExistence type="predicted"/>
<reference evidence="2 3" key="1">
    <citation type="journal article" date="2012" name="Genome Biol.">
        <title>The genome of the polar eukaryotic microalga coccomyxa subellipsoidea reveals traits of cold adaptation.</title>
        <authorList>
            <person name="Blanc G."/>
            <person name="Agarkova I."/>
            <person name="Grimwood J."/>
            <person name="Kuo A."/>
            <person name="Brueggeman A."/>
            <person name="Dunigan D."/>
            <person name="Gurnon J."/>
            <person name="Ladunga I."/>
            <person name="Lindquist E."/>
            <person name="Lucas S."/>
            <person name="Pangilinan J."/>
            <person name="Proschold T."/>
            <person name="Salamov A."/>
            <person name="Schmutz J."/>
            <person name="Weeks D."/>
            <person name="Yamada T."/>
            <person name="Claverie J.M."/>
            <person name="Grigoriev I."/>
            <person name="Van Etten J."/>
            <person name="Lomsadze A."/>
            <person name="Borodovsky M."/>
        </authorList>
    </citation>
    <scope>NUCLEOTIDE SEQUENCE [LARGE SCALE GENOMIC DNA]</scope>
    <source>
        <strain evidence="2 3">C-169</strain>
    </source>
</reference>
<dbReference type="Pfam" id="PF04720">
    <property type="entry name" value="PDDEXK_6"/>
    <property type="match status" value="1"/>
</dbReference>